<feature type="region of interest" description="Disordered" evidence="1">
    <location>
        <begin position="1"/>
        <end position="23"/>
    </location>
</feature>
<reference evidence="3 4" key="1">
    <citation type="journal article" date="2008" name="PLoS ONE">
        <title>Environmental adaptation: genomic analysis of the piezotolerant and psychrotolerant deep-sea iron reducing bacterium Shewanella piezotolerans WP3.</title>
        <authorList>
            <person name="Wang F."/>
            <person name="Wang J."/>
            <person name="Jian H."/>
            <person name="Zhang B."/>
            <person name="Li S."/>
            <person name="Wang F."/>
            <person name="Zeng X."/>
            <person name="Gao L."/>
            <person name="Bartlett D.H."/>
            <person name="Yu J."/>
            <person name="Hu S."/>
            <person name="Xiao X."/>
        </authorList>
    </citation>
    <scope>NUCLEOTIDE SEQUENCE [LARGE SCALE GENOMIC DNA]</scope>
    <source>
        <strain evidence="4">WP3 / JCM 13877</strain>
    </source>
</reference>
<keyword evidence="4" id="KW-1185">Reference proteome</keyword>
<feature type="transmembrane region" description="Helical" evidence="2">
    <location>
        <begin position="81"/>
        <end position="102"/>
    </location>
</feature>
<evidence type="ECO:0000313" key="3">
    <source>
        <dbReference type="EMBL" id="ACJ29074.1"/>
    </source>
</evidence>
<dbReference type="Proteomes" id="UP000000753">
    <property type="component" value="Chromosome"/>
</dbReference>
<keyword evidence="2" id="KW-1133">Transmembrane helix</keyword>
<feature type="compositionally biased region" description="Polar residues" evidence="1">
    <location>
        <begin position="1"/>
        <end position="16"/>
    </location>
</feature>
<dbReference type="HOGENOM" id="CLU_917965_0_0_6"/>
<sequence length="331" mass="36387">MPSFTAISANGQAQNDSKSKQRYSGIGQISASRDLAEADCHRLLAPIYGSNATDGVAKIPTPIKRINESKQPLNPASSKSYYPSIFLFLLVIAMHALVIAIINQSWTKQDLQLPDLAPVKISSYLYVAPKKVQLEPIDDEAISKKMTVDKVLVEKAAEINEKLEPDTPVESLPVVLDRQTAVNGSAEVTKESVIETSAKIASKSNRYNAIAAAQSYLQRQNDAALDALIIDKANEYTGPHSLSVMDGDMEELVFPEVDKYSKVPTNDHRLDPNRVVRQGDTCYRIVKTPTQINPYAENIGFPFNCGGDKVKEAINAAISARLEKRMISRKK</sequence>
<dbReference type="RefSeq" id="WP_020912434.1">
    <property type="nucleotide sequence ID" value="NC_011566.1"/>
</dbReference>
<keyword evidence="2" id="KW-0472">Membrane</keyword>
<gene>
    <name evidence="3" type="ordered locus">swp_2329</name>
</gene>
<keyword evidence="2" id="KW-0812">Transmembrane</keyword>
<organism evidence="3 4">
    <name type="scientific">Shewanella piezotolerans (strain WP3 / JCM 13877)</name>
    <dbReference type="NCBI Taxonomy" id="225849"/>
    <lineage>
        <taxon>Bacteria</taxon>
        <taxon>Pseudomonadati</taxon>
        <taxon>Pseudomonadota</taxon>
        <taxon>Gammaproteobacteria</taxon>
        <taxon>Alteromonadales</taxon>
        <taxon>Shewanellaceae</taxon>
        <taxon>Shewanella</taxon>
    </lineage>
</organism>
<dbReference type="KEGG" id="swp:swp_2329"/>
<dbReference type="OrthoDB" id="6272870at2"/>
<dbReference type="eggNOG" id="ENOG5031TMU">
    <property type="taxonomic scope" value="Bacteria"/>
</dbReference>
<evidence type="ECO:0000256" key="1">
    <source>
        <dbReference type="SAM" id="MobiDB-lite"/>
    </source>
</evidence>
<dbReference type="EMBL" id="CP000472">
    <property type="protein sequence ID" value="ACJ29074.1"/>
    <property type="molecule type" value="Genomic_DNA"/>
</dbReference>
<dbReference type="AlphaFoldDB" id="B8CNV5"/>
<evidence type="ECO:0000313" key="4">
    <source>
        <dbReference type="Proteomes" id="UP000000753"/>
    </source>
</evidence>
<evidence type="ECO:0000256" key="2">
    <source>
        <dbReference type="SAM" id="Phobius"/>
    </source>
</evidence>
<proteinExistence type="predicted"/>
<accession>B8CNV5</accession>
<protein>
    <submittedName>
        <fullName evidence="3">Uncharacterized protein</fullName>
    </submittedName>
</protein>
<name>B8CNV5_SHEPW</name>